<keyword evidence="4" id="KW-1185">Reference proteome</keyword>
<dbReference type="KEGG" id="orn:DV701_02100"/>
<organism evidence="3 4">
    <name type="scientific">Ornithinimicrobium avium</name>
    <dbReference type="NCBI Taxonomy" id="2283195"/>
    <lineage>
        <taxon>Bacteria</taxon>
        <taxon>Bacillati</taxon>
        <taxon>Actinomycetota</taxon>
        <taxon>Actinomycetes</taxon>
        <taxon>Micrococcales</taxon>
        <taxon>Ornithinimicrobiaceae</taxon>
        <taxon>Ornithinimicrobium</taxon>
    </lineage>
</organism>
<evidence type="ECO:0000256" key="2">
    <source>
        <dbReference type="SAM" id="Phobius"/>
    </source>
</evidence>
<accession>A0A345NJ98</accession>
<reference evidence="3 4" key="1">
    <citation type="submission" date="2018-07" db="EMBL/GenBank/DDBJ databases">
        <title>Complete genome sequencing of Ornithinimicrobium sp. AMA3305.</title>
        <authorList>
            <person name="Bae J.-W."/>
        </authorList>
    </citation>
    <scope>NUCLEOTIDE SEQUENCE [LARGE SCALE GENOMIC DNA]</scope>
    <source>
        <strain evidence="3 4">AMA3305</strain>
    </source>
</reference>
<feature type="region of interest" description="Disordered" evidence="1">
    <location>
        <begin position="134"/>
        <end position="155"/>
    </location>
</feature>
<keyword evidence="2" id="KW-0812">Transmembrane</keyword>
<gene>
    <name evidence="3" type="ORF">DV701_02100</name>
</gene>
<name>A0A345NJ98_9MICO</name>
<proteinExistence type="predicted"/>
<keyword evidence="2" id="KW-0472">Membrane</keyword>
<dbReference type="EMBL" id="CP031229">
    <property type="protein sequence ID" value="AXH95106.1"/>
    <property type="molecule type" value="Genomic_DNA"/>
</dbReference>
<protein>
    <submittedName>
        <fullName evidence="3">Uncharacterized protein</fullName>
    </submittedName>
</protein>
<feature type="transmembrane region" description="Helical" evidence="2">
    <location>
        <begin position="109"/>
        <end position="128"/>
    </location>
</feature>
<dbReference type="Proteomes" id="UP000253790">
    <property type="component" value="Chromosome"/>
</dbReference>
<evidence type="ECO:0000313" key="3">
    <source>
        <dbReference type="EMBL" id="AXH95106.1"/>
    </source>
</evidence>
<feature type="transmembrane region" description="Helical" evidence="2">
    <location>
        <begin position="78"/>
        <end position="97"/>
    </location>
</feature>
<dbReference type="RefSeq" id="WP_114926871.1">
    <property type="nucleotide sequence ID" value="NZ_CP031229.1"/>
</dbReference>
<dbReference type="AlphaFoldDB" id="A0A345NJ98"/>
<evidence type="ECO:0000256" key="1">
    <source>
        <dbReference type="SAM" id="MobiDB-lite"/>
    </source>
</evidence>
<sequence>MRGPTAAALALAACGLLLLGVGQPWATALTQAAPGAPRWPGTVSGAELVPWLGPVVLVAGLCVVAGLAGLVRARYAALPVLAIALLGTVLALTRAGRTGEGTVSSHPTAWPWVALGSALVALLAVVLWRPERVRPDRPAGPRSGPGAGWEQERRRTERVWLELSRGEEPDER</sequence>
<feature type="transmembrane region" description="Helical" evidence="2">
    <location>
        <begin position="48"/>
        <end position="71"/>
    </location>
</feature>
<keyword evidence="2" id="KW-1133">Transmembrane helix</keyword>
<evidence type="ECO:0000313" key="4">
    <source>
        <dbReference type="Proteomes" id="UP000253790"/>
    </source>
</evidence>